<dbReference type="GO" id="GO:0003676">
    <property type="term" value="F:nucleic acid binding"/>
    <property type="evidence" value="ECO:0007669"/>
    <property type="project" value="InterPro"/>
</dbReference>
<dbReference type="Gene3D" id="3.30.420.10">
    <property type="entry name" value="Ribonuclease H-like superfamily/Ribonuclease H"/>
    <property type="match status" value="1"/>
</dbReference>
<gene>
    <name evidence="1" type="ORF">AVEN_26214_1</name>
</gene>
<dbReference type="PANTHER" id="PTHR46060:SF1">
    <property type="entry name" value="MARINER MOS1 TRANSPOSASE-LIKE PROTEIN"/>
    <property type="match status" value="1"/>
</dbReference>
<keyword evidence="2" id="KW-1185">Reference proteome</keyword>
<organism evidence="1 2">
    <name type="scientific">Araneus ventricosus</name>
    <name type="common">Orbweaver spider</name>
    <name type="synonym">Epeira ventricosa</name>
    <dbReference type="NCBI Taxonomy" id="182803"/>
    <lineage>
        <taxon>Eukaryota</taxon>
        <taxon>Metazoa</taxon>
        <taxon>Ecdysozoa</taxon>
        <taxon>Arthropoda</taxon>
        <taxon>Chelicerata</taxon>
        <taxon>Arachnida</taxon>
        <taxon>Araneae</taxon>
        <taxon>Araneomorphae</taxon>
        <taxon>Entelegynae</taxon>
        <taxon>Araneoidea</taxon>
        <taxon>Araneidae</taxon>
        <taxon>Araneus</taxon>
    </lineage>
</organism>
<dbReference type="InterPro" id="IPR036397">
    <property type="entry name" value="RNaseH_sf"/>
</dbReference>
<proteinExistence type="predicted"/>
<dbReference type="Proteomes" id="UP000499080">
    <property type="component" value="Unassembled WGS sequence"/>
</dbReference>
<accession>A0A4Y2ALJ4</accession>
<name>A0A4Y2ALJ4_ARAVE</name>
<dbReference type="InterPro" id="IPR052709">
    <property type="entry name" value="Transposase-MT_Hybrid"/>
</dbReference>
<dbReference type="PANTHER" id="PTHR46060">
    <property type="entry name" value="MARINER MOS1 TRANSPOSASE-LIKE PROTEIN"/>
    <property type="match status" value="1"/>
</dbReference>
<protein>
    <recommendedName>
        <fullName evidence="3">Tc1-like transposase DDE domain-containing protein</fullName>
    </recommendedName>
</protein>
<evidence type="ECO:0008006" key="3">
    <source>
        <dbReference type="Google" id="ProtNLM"/>
    </source>
</evidence>
<comment type="caution">
    <text evidence="1">The sequence shown here is derived from an EMBL/GenBank/DDBJ whole genome shotgun (WGS) entry which is preliminary data.</text>
</comment>
<evidence type="ECO:0000313" key="1">
    <source>
        <dbReference type="EMBL" id="GBL80771.1"/>
    </source>
</evidence>
<reference evidence="1 2" key="1">
    <citation type="journal article" date="2019" name="Sci. Rep.">
        <title>Orb-weaving spider Araneus ventricosus genome elucidates the spidroin gene catalogue.</title>
        <authorList>
            <person name="Kono N."/>
            <person name="Nakamura H."/>
            <person name="Ohtoshi R."/>
            <person name="Moran D.A.P."/>
            <person name="Shinohara A."/>
            <person name="Yoshida Y."/>
            <person name="Fujiwara M."/>
            <person name="Mori M."/>
            <person name="Tomita M."/>
            <person name="Arakawa K."/>
        </authorList>
    </citation>
    <scope>NUCLEOTIDE SEQUENCE [LARGE SCALE GENOMIC DNA]</scope>
</reference>
<dbReference type="AlphaFoldDB" id="A0A4Y2ALJ4"/>
<dbReference type="EMBL" id="BGPR01000023">
    <property type="protein sequence ID" value="GBL80771.1"/>
    <property type="molecule type" value="Genomic_DNA"/>
</dbReference>
<sequence>MDKAAGGMERKQTHGVCTLTLKNVYAWFKKFSYWRESVEDKHRSGRPHLKIPGSWFLLSDNAHLHTKALVKRFLAQHGANELSHPPYSPDM</sequence>
<evidence type="ECO:0000313" key="2">
    <source>
        <dbReference type="Proteomes" id="UP000499080"/>
    </source>
</evidence>
<dbReference type="OrthoDB" id="6567659at2759"/>